<accession>A0AAN0NKY3</accession>
<gene>
    <name evidence="1" type="ORF">AABB31_02805</name>
</gene>
<proteinExistence type="predicted"/>
<dbReference type="Pfam" id="PF09898">
    <property type="entry name" value="DUF2125"/>
    <property type="match status" value="1"/>
</dbReference>
<dbReference type="AlphaFoldDB" id="A0AAN0NKY3"/>
<name>A0AAN0NKY3_9RHOB</name>
<organism evidence="1 2">
    <name type="scientific">Yoonia rhodophyticola</name>
    <dbReference type="NCBI Taxonomy" id="3137370"/>
    <lineage>
        <taxon>Bacteria</taxon>
        <taxon>Pseudomonadati</taxon>
        <taxon>Pseudomonadota</taxon>
        <taxon>Alphaproteobacteria</taxon>
        <taxon>Rhodobacterales</taxon>
        <taxon>Paracoccaceae</taxon>
        <taxon>Yoonia</taxon>
    </lineage>
</organism>
<dbReference type="EMBL" id="CP151767">
    <property type="protein sequence ID" value="WZU67905.1"/>
    <property type="molecule type" value="Genomic_DNA"/>
</dbReference>
<dbReference type="KEGG" id="yrh:AABB31_02805"/>
<dbReference type="Proteomes" id="UP001470809">
    <property type="component" value="Chromosome"/>
</dbReference>
<keyword evidence="2" id="KW-1185">Reference proteome</keyword>
<dbReference type="InterPro" id="IPR018666">
    <property type="entry name" value="DUF2125"/>
</dbReference>
<evidence type="ECO:0000313" key="1">
    <source>
        <dbReference type="EMBL" id="WZU67905.1"/>
    </source>
</evidence>
<sequence>MKRLTFLVVALAVLYSGYWFFGARAVEQGARGAIENAQSQGWQIDYASLNTIGFPSRFDTTVQDIAVASPDARWAWRGPFVQLFALSYQPHKVIAVLPPDHSLRWGQQDILLSSDGLRASAAVRPNPDLPLQNLTIEGGAIRAVSDLGLDIRVANLLGAVRAAGDAPQAYDVYVDLQEVALPPGLLAQIADQATLSDVIDSVVVDGSVSLDRPLDRHFATDGGTLPYPEQITVKSGTLNWGDLILKLDGTLDFDATGTPQGRVTLRTGQWQKLITLMVDAGLMDQGAAPTLTILAGSMVGPDGSLDLPVTFQGGLMSIGPIPAGPAPRFW</sequence>
<protein>
    <submittedName>
        <fullName evidence="1">DUF2125 domain-containing protein</fullName>
    </submittedName>
</protein>
<reference evidence="1" key="1">
    <citation type="submission" date="2024-08" db="EMBL/GenBank/DDBJ databases">
        <title>Phylogenomic analyses of a clade within the roseobacter group suggest taxonomic reassignments of species of the genera Aestuariivita, Citreicella, Loktanella, Nautella, Pelagibaca, Ruegeria, Thalassobius, Thiobacimonas and Tropicibacter, and the proposal o.</title>
        <authorList>
            <person name="Jeon C.O."/>
        </authorList>
    </citation>
    <scope>NUCLEOTIDE SEQUENCE</scope>
    <source>
        <strain evidence="1">SS1-5</strain>
    </source>
</reference>
<dbReference type="RefSeq" id="WP_342077199.1">
    <property type="nucleotide sequence ID" value="NZ_CP151767.2"/>
</dbReference>
<evidence type="ECO:0000313" key="2">
    <source>
        <dbReference type="Proteomes" id="UP001470809"/>
    </source>
</evidence>